<evidence type="ECO:0000256" key="1">
    <source>
        <dbReference type="SAM" id="MobiDB-lite"/>
    </source>
</evidence>
<dbReference type="Proteomes" id="UP001266305">
    <property type="component" value="Unassembled WGS sequence"/>
</dbReference>
<dbReference type="EMBL" id="JASSZA010000005">
    <property type="protein sequence ID" value="KAK2109806.1"/>
    <property type="molecule type" value="Genomic_DNA"/>
</dbReference>
<evidence type="ECO:0000313" key="3">
    <source>
        <dbReference type="Proteomes" id="UP001266305"/>
    </source>
</evidence>
<feature type="compositionally biased region" description="Polar residues" evidence="1">
    <location>
        <begin position="123"/>
        <end position="132"/>
    </location>
</feature>
<protein>
    <submittedName>
        <fullName evidence="2">Uncharacterized protein</fullName>
    </submittedName>
</protein>
<feature type="region of interest" description="Disordered" evidence="1">
    <location>
        <begin position="109"/>
        <end position="132"/>
    </location>
</feature>
<reference evidence="2 3" key="1">
    <citation type="submission" date="2023-05" db="EMBL/GenBank/DDBJ databases">
        <title>B98-5 Cell Line De Novo Hybrid Assembly: An Optical Mapping Approach.</title>
        <authorList>
            <person name="Kananen K."/>
            <person name="Auerbach J.A."/>
            <person name="Kautto E."/>
            <person name="Blachly J.S."/>
        </authorList>
    </citation>
    <scope>NUCLEOTIDE SEQUENCE [LARGE SCALE GENOMIC DNA]</scope>
    <source>
        <strain evidence="2">B95-8</strain>
        <tissue evidence="2">Cell line</tissue>
    </source>
</reference>
<proteinExistence type="predicted"/>
<comment type="caution">
    <text evidence="2">The sequence shown here is derived from an EMBL/GenBank/DDBJ whole genome shotgun (WGS) entry which is preliminary data.</text>
</comment>
<organism evidence="2 3">
    <name type="scientific">Saguinus oedipus</name>
    <name type="common">Cotton-top tamarin</name>
    <name type="synonym">Oedipomidas oedipus</name>
    <dbReference type="NCBI Taxonomy" id="9490"/>
    <lineage>
        <taxon>Eukaryota</taxon>
        <taxon>Metazoa</taxon>
        <taxon>Chordata</taxon>
        <taxon>Craniata</taxon>
        <taxon>Vertebrata</taxon>
        <taxon>Euteleostomi</taxon>
        <taxon>Mammalia</taxon>
        <taxon>Eutheria</taxon>
        <taxon>Euarchontoglires</taxon>
        <taxon>Primates</taxon>
        <taxon>Haplorrhini</taxon>
        <taxon>Platyrrhini</taxon>
        <taxon>Cebidae</taxon>
        <taxon>Callitrichinae</taxon>
        <taxon>Saguinus</taxon>
    </lineage>
</organism>
<name>A0ABQ9VKY1_SAGOE</name>
<gene>
    <name evidence="2" type="ORF">P7K49_009552</name>
</gene>
<accession>A0ABQ9VKY1</accession>
<sequence>MPSAGVTKATKNLEEPKDPQCLCPASGAPCGSPRRPSVWREAWMEGSSGGAASSERRTHQALTCPRAPYDSCSATPRLSTLRKVEPGPASGPCSPLAGFLSAQEVSNVRSLPPRIPSGGQAGLTFSAQEGAE</sequence>
<keyword evidence="3" id="KW-1185">Reference proteome</keyword>
<evidence type="ECO:0000313" key="2">
    <source>
        <dbReference type="EMBL" id="KAK2109806.1"/>
    </source>
</evidence>
<feature type="region of interest" description="Disordered" evidence="1">
    <location>
        <begin position="1"/>
        <end position="62"/>
    </location>
</feature>